<dbReference type="AlphaFoldDB" id="A0A814F261"/>
<dbReference type="InterPro" id="IPR000276">
    <property type="entry name" value="GPCR_Rhodpsn"/>
</dbReference>
<evidence type="ECO:0000256" key="7">
    <source>
        <dbReference type="ARBA" id="ARBA00023224"/>
    </source>
</evidence>
<dbReference type="EMBL" id="CAJNOR010000607">
    <property type="protein sequence ID" value="CAF0960777.1"/>
    <property type="molecule type" value="Genomic_DNA"/>
</dbReference>
<organism evidence="11 13">
    <name type="scientific">Adineta ricciae</name>
    <name type="common">Rotifer</name>
    <dbReference type="NCBI Taxonomy" id="249248"/>
    <lineage>
        <taxon>Eukaryota</taxon>
        <taxon>Metazoa</taxon>
        <taxon>Spiralia</taxon>
        <taxon>Gnathifera</taxon>
        <taxon>Rotifera</taxon>
        <taxon>Eurotatoria</taxon>
        <taxon>Bdelloidea</taxon>
        <taxon>Adinetida</taxon>
        <taxon>Adinetidae</taxon>
        <taxon>Adineta</taxon>
    </lineage>
</organism>
<dbReference type="InterPro" id="IPR017452">
    <property type="entry name" value="GPCR_Rhodpsn_7TM"/>
</dbReference>
<reference evidence="11" key="1">
    <citation type="submission" date="2021-02" db="EMBL/GenBank/DDBJ databases">
        <authorList>
            <person name="Nowell W R."/>
        </authorList>
    </citation>
    <scope>NUCLEOTIDE SEQUENCE</scope>
</reference>
<proteinExistence type="predicted"/>
<keyword evidence="12" id="KW-1185">Reference proteome</keyword>
<dbReference type="EMBL" id="CAJNOJ010000054">
    <property type="protein sequence ID" value="CAF0974919.1"/>
    <property type="molecule type" value="Genomic_DNA"/>
</dbReference>
<dbReference type="Proteomes" id="UP000663828">
    <property type="component" value="Unassembled WGS sequence"/>
</dbReference>
<evidence type="ECO:0000256" key="8">
    <source>
        <dbReference type="SAM" id="Phobius"/>
    </source>
</evidence>
<dbReference type="PANTHER" id="PTHR24243">
    <property type="entry name" value="G-PROTEIN COUPLED RECEPTOR"/>
    <property type="match status" value="1"/>
</dbReference>
<evidence type="ECO:0000313" key="11">
    <source>
        <dbReference type="EMBL" id="CAF0974919.1"/>
    </source>
</evidence>
<keyword evidence="5 8" id="KW-0472">Membrane</keyword>
<dbReference type="OrthoDB" id="10006176at2759"/>
<keyword evidence="3 8" id="KW-1133">Transmembrane helix</keyword>
<dbReference type="GO" id="GO:0005886">
    <property type="term" value="C:plasma membrane"/>
    <property type="evidence" value="ECO:0007669"/>
    <property type="project" value="TreeGrafter"/>
</dbReference>
<evidence type="ECO:0000256" key="3">
    <source>
        <dbReference type="ARBA" id="ARBA00022989"/>
    </source>
</evidence>
<evidence type="ECO:0000313" key="12">
    <source>
        <dbReference type="Proteomes" id="UP000663828"/>
    </source>
</evidence>
<dbReference type="SUPFAM" id="SSF81321">
    <property type="entry name" value="Family A G protein-coupled receptor-like"/>
    <property type="match status" value="1"/>
</dbReference>
<dbReference type="Proteomes" id="UP000663852">
    <property type="component" value="Unassembled WGS sequence"/>
</dbReference>
<dbReference type="CDD" id="cd00637">
    <property type="entry name" value="7tm_classA_rhodopsin-like"/>
    <property type="match status" value="1"/>
</dbReference>
<feature type="transmembrane region" description="Helical" evidence="8">
    <location>
        <begin position="185"/>
        <end position="205"/>
    </location>
</feature>
<feature type="transmembrane region" description="Helical" evidence="8">
    <location>
        <begin position="226"/>
        <end position="252"/>
    </location>
</feature>
<evidence type="ECO:0000259" key="9">
    <source>
        <dbReference type="PROSITE" id="PS50262"/>
    </source>
</evidence>
<comment type="caution">
    <text evidence="11">The sequence shown here is derived from an EMBL/GenBank/DDBJ whole genome shotgun (WGS) entry which is preliminary data.</text>
</comment>
<feature type="transmembrane region" description="Helical" evidence="8">
    <location>
        <begin position="52"/>
        <end position="75"/>
    </location>
</feature>
<feature type="transmembrane region" description="Helical" evidence="8">
    <location>
        <begin position="16"/>
        <end position="40"/>
    </location>
</feature>
<dbReference type="PROSITE" id="PS50262">
    <property type="entry name" value="G_PROTEIN_RECEP_F1_2"/>
    <property type="match status" value="1"/>
</dbReference>
<keyword evidence="6" id="KW-0675">Receptor</keyword>
<dbReference type="GO" id="GO:0004930">
    <property type="term" value="F:G protein-coupled receptor activity"/>
    <property type="evidence" value="ECO:0007669"/>
    <property type="project" value="UniProtKB-KW"/>
</dbReference>
<evidence type="ECO:0000256" key="2">
    <source>
        <dbReference type="ARBA" id="ARBA00022692"/>
    </source>
</evidence>
<feature type="transmembrane region" description="Helical" evidence="8">
    <location>
        <begin position="264"/>
        <end position="289"/>
    </location>
</feature>
<feature type="domain" description="G-protein coupled receptors family 1 profile" evidence="9">
    <location>
        <begin position="31"/>
        <end position="288"/>
    </location>
</feature>
<name>A0A814F261_ADIRI</name>
<keyword evidence="7" id="KW-0807">Transducer</keyword>
<keyword evidence="4" id="KW-0297">G-protein coupled receptor</keyword>
<keyword evidence="2 8" id="KW-0812">Transmembrane</keyword>
<accession>A0A814F261</accession>
<evidence type="ECO:0000313" key="10">
    <source>
        <dbReference type="EMBL" id="CAF0960777.1"/>
    </source>
</evidence>
<feature type="transmembrane region" description="Helical" evidence="8">
    <location>
        <begin position="95"/>
        <end position="125"/>
    </location>
</feature>
<comment type="subcellular location">
    <subcellularLocation>
        <location evidence="1">Membrane</location>
        <topology evidence="1">Multi-pass membrane protein</topology>
    </subcellularLocation>
</comment>
<protein>
    <recommendedName>
        <fullName evidence="9">G-protein coupled receptors family 1 profile domain-containing protein</fullName>
    </recommendedName>
</protein>
<evidence type="ECO:0000256" key="5">
    <source>
        <dbReference type="ARBA" id="ARBA00023136"/>
    </source>
</evidence>
<gene>
    <name evidence="11" type="ORF">EDS130_LOCUS13563</name>
    <name evidence="10" type="ORF">XAT740_LOCUS11167</name>
</gene>
<evidence type="ECO:0000313" key="13">
    <source>
        <dbReference type="Proteomes" id="UP000663852"/>
    </source>
</evidence>
<dbReference type="PANTHER" id="PTHR24243:SF233">
    <property type="entry name" value="THYROTROPIN-RELEASING HORMONE RECEPTOR"/>
    <property type="match status" value="1"/>
</dbReference>
<feature type="transmembrane region" description="Helical" evidence="8">
    <location>
        <begin position="137"/>
        <end position="155"/>
    </location>
</feature>
<evidence type="ECO:0000256" key="6">
    <source>
        <dbReference type="ARBA" id="ARBA00023170"/>
    </source>
</evidence>
<dbReference type="Gene3D" id="1.20.1070.10">
    <property type="entry name" value="Rhodopsin 7-helix transmembrane proteins"/>
    <property type="match status" value="1"/>
</dbReference>
<dbReference type="Pfam" id="PF00001">
    <property type="entry name" value="7tm_1"/>
    <property type="match status" value="1"/>
</dbReference>
<sequence length="324" mass="36765">MSSAVAFCSSCITQSIVLYVGMCTVIVGVSGNLLNLLVFLSLKTFRENSCAFYLVLMSLVNIGHLITGQLTRVVITGFGMDWTSMSLFYCKFRQFSVQTFGLVSLTCLCLATMDQFFATCFTVYWQQWSNIRLAHRLSALSIVIWVVYCTPYLVFYNQVFAASGTVSCSLTNVIFRQYHTYVNSVVLSCGLPLVITVTLGTLAYRNVRQIAYRTVPLVRRELDKQLTNMVLIQIIFSFCFLLPYFILSVISLATNITSDPVTNAYFSIFINVSACIYYFTYACPFYIYVCVSKRFRQQLVYALCNLRFNPKQRTTANKVLPLQA</sequence>
<evidence type="ECO:0000256" key="1">
    <source>
        <dbReference type="ARBA" id="ARBA00004141"/>
    </source>
</evidence>
<evidence type="ECO:0000256" key="4">
    <source>
        <dbReference type="ARBA" id="ARBA00023040"/>
    </source>
</evidence>